<keyword evidence="2 3" id="KW-0732">Signal</keyword>
<dbReference type="CDD" id="cd01837">
    <property type="entry name" value="SGNH_plant_lipase_like"/>
    <property type="match status" value="1"/>
</dbReference>
<dbReference type="PANTHER" id="PTHR45966">
    <property type="entry name" value="GDSL-LIKE LIPASE/ACYLHYDROLASE"/>
    <property type="match status" value="1"/>
</dbReference>
<name>A0AAN9FJC9_CROPI</name>
<feature type="chain" id="PRO_5042986036" evidence="3">
    <location>
        <begin position="27"/>
        <end position="374"/>
    </location>
</feature>
<dbReference type="PANTHER" id="PTHR45966:SF34">
    <property type="entry name" value="GDSL-LIKE LIPASE_ACYLHYDROLASE"/>
    <property type="match status" value="1"/>
</dbReference>
<comment type="caution">
    <text evidence="4">The sequence shown here is derived from an EMBL/GenBank/DDBJ whole genome shotgun (WGS) entry which is preliminary data.</text>
</comment>
<feature type="signal peptide" evidence="3">
    <location>
        <begin position="1"/>
        <end position="26"/>
    </location>
</feature>
<protein>
    <submittedName>
        <fullName evidence="4">Uncharacterized protein</fullName>
    </submittedName>
</protein>
<dbReference type="InterPro" id="IPR035669">
    <property type="entry name" value="SGNH_plant_lipase-like"/>
</dbReference>
<evidence type="ECO:0000256" key="3">
    <source>
        <dbReference type="SAM" id="SignalP"/>
    </source>
</evidence>
<proteinExistence type="inferred from homology"/>
<accession>A0AAN9FJC9</accession>
<dbReference type="InterPro" id="IPR001087">
    <property type="entry name" value="GDSL"/>
</dbReference>
<gene>
    <name evidence="4" type="ORF">RIF29_17460</name>
</gene>
<evidence type="ECO:0000313" key="5">
    <source>
        <dbReference type="Proteomes" id="UP001372338"/>
    </source>
</evidence>
<dbReference type="Gene3D" id="3.40.50.1110">
    <property type="entry name" value="SGNH hydrolase"/>
    <property type="match status" value="1"/>
</dbReference>
<keyword evidence="5" id="KW-1185">Reference proteome</keyword>
<dbReference type="AlphaFoldDB" id="A0AAN9FJC9"/>
<dbReference type="InterPro" id="IPR036514">
    <property type="entry name" value="SGNH_hydro_sf"/>
</dbReference>
<reference evidence="4 5" key="1">
    <citation type="submission" date="2024-01" db="EMBL/GenBank/DDBJ databases">
        <title>The genomes of 5 underutilized Papilionoideae crops provide insights into root nodulation and disease resistanc.</title>
        <authorList>
            <person name="Yuan L."/>
        </authorList>
    </citation>
    <scope>NUCLEOTIDE SEQUENCE [LARGE SCALE GENOMIC DNA]</scope>
    <source>
        <strain evidence="4">ZHUSHIDOU_FW_LH</strain>
        <tissue evidence="4">Leaf</tissue>
    </source>
</reference>
<organism evidence="4 5">
    <name type="scientific">Crotalaria pallida</name>
    <name type="common">Smooth rattlebox</name>
    <name type="synonym">Crotalaria striata</name>
    <dbReference type="NCBI Taxonomy" id="3830"/>
    <lineage>
        <taxon>Eukaryota</taxon>
        <taxon>Viridiplantae</taxon>
        <taxon>Streptophyta</taxon>
        <taxon>Embryophyta</taxon>
        <taxon>Tracheophyta</taxon>
        <taxon>Spermatophyta</taxon>
        <taxon>Magnoliopsida</taxon>
        <taxon>eudicotyledons</taxon>
        <taxon>Gunneridae</taxon>
        <taxon>Pentapetalae</taxon>
        <taxon>rosids</taxon>
        <taxon>fabids</taxon>
        <taxon>Fabales</taxon>
        <taxon>Fabaceae</taxon>
        <taxon>Papilionoideae</taxon>
        <taxon>50 kb inversion clade</taxon>
        <taxon>genistoids sensu lato</taxon>
        <taxon>core genistoids</taxon>
        <taxon>Crotalarieae</taxon>
        <taxon>Crotalaria</taxon>
    </lineage>
</organism>
<dbReference type="InterPro" id="IPR044552">
    <property type="entry name" value="GLIP1-5/GLL25"/>
</dbReference>
<dbReference type="Pfam" id="PF00657">
    <property type="entry name" value="Lipase_GDSL"/>
    <property type="match status" value="1"/>
</dbReference>
<sequence>MARLSVLKYFLVFSLFIFIQITHCHSSICLPKGHAALFILGDSLFDNGNNNYINTTTSFQANFPPYGETLFKYPTGRYSDGRVMPDFIAEYAKLPFPPPYLHPGHPNYIYGVNFASGGSGALDGTAQGMVIDLKKQVSYLKNVKSSYRKTLGDKEAEALMSNSVYYFSVGANDYGSLLDPNSSVVLPAVDHQPFVDSVIGNFTNRIKEIYNLGGRKFGFANIPPIGCSPGVKFLVNNLSANACLEEFSAIARLHNNKLSKMLQKLEKQLKGFKYSVTDLYSAFDQVIKYPSKYGFKEGRVACCGGGPFRGDDSCGGKRGITEYELCDNVNEYLFFDSLHPTDRANQYFAELIWNGNRTVTKPYNIKQLFAFKFY</sequence>
<evidence type="ECO:0000256" key="2">
    <source>
        <dbReference type="ARBA" id="ARBA00022729"/>
    </source>
</evidence>
<dbReference type="EMBL" id="JAYWIO010000003">
    <property type="protein sequence ID" value="KAK7276321.1"/>
    <property type="molecule type" value="Genomic_DNA"/>
</dbReference>
<dbReference type="Proteomes" id="UP001372338">
    <property type="component" value="Unassembled WGS sequence"/>
</dbReference>
<comment type="similarity">
    <text evidence="1">Belongs to the 'GDSL' lipolytic enzyme family.</text>
</comment>
<dbReference type="GO" id="GO:0016298">
    <property type="term" value="F:lipase activity"/>
    <property type="evidence" value="ECO:0007669"/>
    <property type="project" value="TreeGrafter"/>
</dbReference>
<evidence type="ECO:0000313" key="4">
    <source>
        <dbReference type="EMBL" id="KAK7276321.1"/>
    </source>
</evidence>
<evidence type="ECO:0000256" key="1">
    <source>
        <dbReference type="ARBA" id="ARBA00008668"/>
    </source>
</evidence>
<dbReference type="SUPFAM" id="SSF52266">
    <property type="entry name" value="SGNH hydrolase"/>
    <property type="match status" value="1"/>
</dbReference>